<gene>
    <name evidence="1" type="ORF">B7G68_10510</name>
</gene>
<evidence type="ECO:0000313" key="1">
    <source>
        <dbReference type="EMBL" id="AVQ02240.1"/>
    </source>
</evidence>
<dbReference type="Gene3D" id="3.50.50.60">
    <property type="entry name" value="FAD/NAD(P)-binding domain"/>
    <property type="match status" value="2"/>
</dbReference>
<dbReference type="SUPFAM" id="SSF51905">
    <property type="entry name" value="FAD/NAD(P)-binding domain"/>
    <property type="match status" value="1"/>
</dbReference>
<dbReference type="EMBL" id="CP027850">
    <property type="protein sequence ID" value="AVQ02240.1"/>
    <property type="molecule type" value="Genomic_DNA"/>
</dbReference>
<name>A0ABM6TGE4_9CAUL</name>
<dbReference type="PANTHER" id="PTHR43747:SF4">
    <property type="entry name" value="FLAVIN-DEPENDENT TRYPTOPHAN HALOGENASE"/>
    <property type="match status" value="1"/>
</dbReference>
<protein>
    <submittedName>
        <fullName evidence="1">Tryptophan 7-halogenase</fullName>
    </submittedName>
</protein>
<evidence type="ECO:0000313" key="2">
    <source>
        <dbReference type="Proteomes" id="UP000240527"/>
    </source>
</evidence>
<accession>A0ABM6TGE4</accession>
<organism evidence="1 2">
    <name type="scientific">Caulobacter segnis</name>
    <dbReference type="NCBI Taxonomy" id="88688"/>
    <lineage>
        <taxon>Bacteria</taxon>
        <taxon>Pseudomonadati</taxon>
        <taxon>Pseudomonadota</taxon>
        <taxon>Alphaproteobacteria</taxon>
        <taxon>Caulobacterales</taxon>
        <taxon>Caulobacteraceae</taxon>
        <taxon>Caulobacter</taxon>
    </lineage>
</organism>
<dbReference type="Proteomes" id="UP000240527">
    <property type="component" value="Chromosome"/>
</dbReference>
<dbReference type="RefSeq" id="WP_106907160.1">
    <property type="nucleotide sequence ID" value="NZ_CP027850.1"/>
</dbReference>
<sequence>MSALGDIVIVGGGVDAWTTAAVLARVTRGLATVTVVETATTPPGRMAALPVLRALHGRLGLGEDALAAAGALPCLALRFGDHLEPFGETGAAMDGVPFHAHWLRAGDGAPLSAWSLAAQAALRGRFAPRSADPRSPLSTLDHGLSLDGPRYAALLASTAEMAGARRITGAVERVERDGDRVAAIEVAGLRLSAELFVDATGEGVLIADEPWLDWSHWLPTGARLAESGLISRFAPAPLQAGRRARVVVGNVVAVGGAAAAIGAGDGGDLHLLQTAVSRLAALYPNSPAAAAEFNRLTEAATERARDMAILRWGLLAAPPPPLAWRLAQFESRGRVVTYDEETWPESAWVYAMLARGVIPRRWDPLAERLPLDQSRERLDRMRTMIAQAADGMPRADEKPHVIGMSPA</sequence>
<dbReference type="InterPro" id="IPR036188">
    <property type="entry name" value="FAD/NAD-bd_sf"/>
</dbReference>
<dbReference type="Pfam" id="PF04820">
    <property type="entry name" value="Trp_halogenase"/>
    <property type="match status" value="2"/>
</dbReference>
<reference evidence="1 2" key="1">
    <citation type="journal article" date="2015" name="Biotechnol. Bioeng.">
        <title>Genome sequence and phenotypic characterization of Caulobacter segnis.</title>
        <authorList>
            <person name="Patel S."/>
            <person name="Fletcher B."/>
            <person name="Scott D.C."/>
            <person name="Ely B."/>
        </authorList>
    </citation>
    <scope>NUCLEOTIDE SEQUENCE [LARGE SCALE GENOMIC DNA]</scope>
    <source>
        <strain evidence="1 2">TK0059</strain>
    </source>
</reference>
<dbReference type="PANTHER" id="PTHR43747">
    <property type="entry name" value="FAD-BINDING PROTEIN"/>
    <property type="match status" value="1"/>
</dbReference>
<dbReference type="InterPro" id="IPR050816">
    <property type="entry name" value="Flavin-dep_Halogenase_NPB"/>
</dbReference>
<keyword evidence="2" id="KW-1185">Reference proteome</keyword>
<dbReference type="InterPro" id="IPR006905">
    <property type="entry name" value="Flavin_halogenase"/>
</dbReference>
<proteinExistence type="predicted"/>